<gene>
    <name evidence="1" type="ORF">H3H51_13040</name>
</gene>
<name>A0A7W4QEU8_9GAMM</name>
<accession>A0A7W4QEU8</accession>
<reference evidence="1 2" key="1">
    <citation type="submission" date="2020-08" db="EMBL/GenBank/DDBJ databases">
        <authorList>
            <person name="Kim C.M."/>
        </authorList>
    </citation>
    <scope>NUCLEOTIDE SEQUENCE [LARGE SCALE GENOMIC DNA]</scope>
    <source>
        <strain evidence="1 2">UL070</strain>
    </source>
</reference>
<sequence length="295" mass="33470">MMTIASVRVFAPEQWGQVDIFRHFHIGTHSFNSDTKKAISGITNHFQKALTLYELALKLLPNLNLDEEELLNKGYTGAANSREFSAVLEEVFTELYSSIDCTRKIIANIYRKTRRLPNSTRQLFDRVNNNILGDDFPTELKLAISSSDWYGELLAIRDELTHSDIGNCHLDQKTRLVTYMHVGIRRNGEPLIIDDVLGRIKILINSVNEFLGSVFHFLNSKLQPVEIDQLCGFFKGRGYLRKLALEFPMDFNSGICMSHVWFDGDLQFKCPFVGTCGAYERAKFNAPTPFSGSGS</sequence>
<dbReference type="EMBL" id="JACJUD010000004">
    <property type="protein sequence ID" value="MBB2495948.1"/>
    <property type="molecule type" value="Genomic_DNA"/>
</dbReference>
<keyword evidence="2" id="KW-1185">Reference proteome</keyword>
<dbReference type="AlphaFoldDB" id="A0A7W4QEU8"/>
<organism evidence="1 2">
    <name type="scientific">Aquipseudomonas ullengensis</name>
    <dbReference type="NCBI Taxonomy" id="2759166"/>
    <lineage>
        <taxon>Bacteria</taxon>
        <taxon>Pseudomonadati</taxon>
        <taxon>Pseudomonadota</taxon>
        <taxon>Gammaproteobacteria</taxon>
        <taxon>Pseudomonadales</taxon>
        <taxon>Pseudomonadaceae</taxon>
        <taxon>Aquipseudomonas</taxon>
    </lineage>
</organism>
<proteinExistence type="predicted"/>
<dbReference type="Proteomes" id="UP000542720">
    <property type="component" value="Unassembled WGS sequence"/>
</dbReference>
<protein>
    <submittedName>
        <fullName evidence="1">Uncharacterized protein</fullName>
    </submittedName>
</protein>
<evidence type="ECO:0000313" key="1">
    <source>
        <dbReference type="EMBL" id="MBB2495948.1"/>
    </source>
</evidence>
<comment type="caution">
    <text evidence="1">The sequence shown here is derived from an EMBL/GenBank/DDBJ whole genome shotgun (WGS) entry which is preliminary data.</text>
</comment>
<evidence type="ECO:0000313" key="2">
    <source>
        <dbReference type="Proteomes" id="UP000542720"/>
    </source>
</evidence>